<accession>A0A6G5A502</accession>
<proteinExistence type="predicted"/>
<keyword evidence="1" id="KW-0732">Signal</keyword>
<sequence length="86" mass="9709">MTRRAPLLSCMTWLAVLNTHYTNAVSACEGRVQKLCVTGMNVLGRYENVFKLPHYAQPTLHILWQPQAPQFRYPFLSCTASAVPTV</sequence>
<reference evidence="2" key="1">
    <citation type="submission" date="2020-03" db="EMBL/GenBank/DDBJ databases">
        <title>A transcriptome and proteome of the tick Rhipicephalus microplus shaped by the genetic composition of its hosts and developmental stage.</title>
        <authorList>
            <person name="Garcia G.R."/>
            <person name="Ribeiro J.M.C."/>
            <person name="Maruyama S.R."/>
            <person name="Gardinasse L.G."/>
            <person name="Nelson K."/>
            <person name="Ferreira B.R."/>
            <person name="Andrade T.G."/>
            <person name="Santos I.K.F.M."/>
        </authorList>
    </citation>
    <scope>NUCLEOTIDE SEQUENCE</scope>
    <source>
        <strain evidence="2">NSGR</strain>
        <tissue evidence="2">Salivary glands</tissue>
    </source>
</reference>
<evidence type="ECO:0000256" key="1">
    <source>
        <dbReference type="SAM" id="SignalP"/>
    </source>
</evidence>
<name>A0A6G5A502_RHIMP</name>
<dbReference type="EMBL" id="GIKN01002834">
    <property type="protein sequence ID" value="NIE45107.1"/>
    <property type="molecule type" value="Transcribed_RNA"/>
</dbReference>
<feature type="signal peptide" evidence="1">
    <location>
        <begin position="1"/>
        <end position="24"/>
    </location>
</feature>
<feature type="chain" id="PRO_5026118535" evidence="1">
    <location>
        <begin position="25"/>
        <end position="86"/>
    </location>
</feature>
<evidence type="ECO:0000313" key="2">
    <source>
        <dbReference type="EMBL" id="NIE45107.1"/>
    </source>
</evidence>
<protein>
    <submittedName>
        <fullName evidence="2">Putative secreted protein</fullName>
    </submittedName>
</protein>
<dbReference type="PROSITE" id="PS51257">
    <property type="entry name" value="PROKAR_LIPOPROTEIN"/>
    <property type="match status" value="1"/>
</dbReference>
<dbReference type="AlphaFoldDB" id="A0A6G5A502"/>
<organism evidence="2">
    <name type="scientific">Rhipicephalus microplus</name>
    <name type="common">Cattle tick</name>
    <name type="synonym">Boophilus microplus</name>
    <dbReference type="NCBI Taxonomy" id="6941"/>
    <lineage>
        <taxon>Eukaryota</taxon>
        <taxon>Metazoa</taxon>
        <taxon>Ecdysozoa</taxon>
        <taxon>Arthropoda</taxon>
        <taxon>Chelicerata</taxon>
        <taxon>Arachnida</taxon>
        <taxon>Acari</taxon>
        <taxon>Parasitiformes</taxon>
        <taxon>Ixodida</taxon>
        <taxon>Ixodoidea</taxon>
        <taxon>Ixodidae</taxon>
        <taxon>Rhipicephalinae</taxon>
        <taxon>Rhipicephalus</taxon>
        <taxon>Boophilus</taxon>
    </lineage>
</organism>